<dbReference type="Gene3D" id="1.10.1200.10">
    <property type="entry name" value="ACP-like"/>
    <property type="match status" value="1"/>
</dbReference>
<keyword evidence="2" id="KW-1185">Reference proteome</keyword>
<dbReference type="RefSeq" id="WP_008044638.1">
    <property type="nucleotide sequence ID" value="NZ_CH724151.1"/>
</dbReference>
<dbReference type="OrthoDB" id="5326335at2"/>
<dbReference type="AlphaFoldDB" id="A4B963"/>
<organism evidence="1 2">
    <name type="scientific">Reinekea blandensis MED297</name>
    <dbReference type="NCBI Taxonomy" id="314283"/>
    <lineage>
        <taxon>Bacteria</taxon>
        <taxon>Pseudomonadati</taxon>
        <taxon>Pseudomonadota</taxon>
        <taxon>Gammaproteobacteria</taxon>
        <taxon>Oceanospirillales</taxon>
        <taxon>Saccharospirillaceae</taxon>
        <taxon>Reinekea</taxon>
    </lineage>
</organism>
<dbReference type="Proteomes" id="UP000005953">
    <property type="component" value="Unassembled WGS sequence"/>
</dbReference>
<dbReference type="HOGENOM" id="CLU_108696_20_6_6"/>
<protein>
    <recommendedName>
        <fullName evidence="3">Carrier domain-containing protein</fullName>
    </recommendedName>
</protein>
<comment type="caution">
    <text evidence="1">The sequence shown here is derived from an EMBL/GenBank/DDBJ whole genome shotgun (WGS) entry which is preliminary data.</text>
</comment>
<gene>
    <name evidence="1" type="ORF">MED297_19792</name>
</gene>
<evidence type="ECO:0008006" key="3">
    <source>
        <dbReference type="Google" id="ProtNLM"/>
    </source>
</evidence>
<sequence length="79" mass="8917">MTKSDIESILLEIFESLFPQVASEQLPQLKQTDIEQWDSMAQVNLIAAIEGEFDLVIDIDSASKLQSFDECVQYVHGQV</sequence>
<evidence type="ECO:0000313" key="1">
    <source>
        <dbReference type="EMBL" id="EAR11164.1"/>
    </source>
</evidence>
<name>A4B963_9GAMM</name>
<dbReference type="InterPro" id="IPR036736">
    <property type="entry name" value="ACP-like_sf"/>
</dbReference>
<evidence type="ECO:0000313" key="2">
    <source>
        <dbReference type="Proteomes" id="UP000005953"/>
    </source>
</evidence>
<reference evidence="1 2" key="1">
    <citation type="submission" date="2006-02" db="EMBL/GenBank/DDBJ databases">
        <authorList>
            <person name="Pinhassi J."/>
            <person name="Pedros-Alio C."/>
            <person name="Ferriera S."/>
            <person name="Johnson J."/>
            <person name="Kravitz S."/>
            <person name="Halpern A."/>
            <person name="Remington K."/>
            <person name="Beeson K."/>
            <person name="Tran B."/>
            <person name="Rogers Y.-H."/>
            <person name="Friedman R."/>
            <person name="Venter J.C."/>
        </authorList>
    </citation>
    <scope>NUCLEOTIDE SEQUENCE [LARGE SCALE GENOMIC DNA]</scope>
    <source>
        <strain evidence="1 2">MED297</strain>
    </source>
</reference>
<proteinExistence type="predicted"/>
<dbReference type="STRING" id="314283.MED297_19792"/>
<dbReference type="SUPFAM" id="SSF47336">
    <property type="entry name" value="ACP-like"/>
    <property type="match status" value="1"/>
</dbReference>
<accession>A4B963</accession>
<dbReference type="EMBL" id="AAOE01000001">
    <property type="protein sequence ID" value="EAR11164.1"/>
    <property type="molecule type" value="Genomic_DNA"/>
</dbReference>